<sequence>MESRDTSSLQNGTSTAVESLLSQLRLTQQRSQPKSTIPNAHPLQANKKVHGVDPAVNMVSRAISAPKTNDSMRLGNLLSTLPKLSIPTPLNPLKTFALFPKLPIDIRIRIWRIFALQPRRVKLFLLPPTETGHLSRLIDGQSKTPAIMHVSKEARAEGLRYYTLCKEDVWPSDLFKTYLGPNQLYINFDIDHFAHDVSDVEFVGNNNELH</sequence>
<gene>
    <name evidence="2" type="ORF">L207DRAFT_590040</name>
</gene>
<dbReference type="InterPro" id="IPR045518">
    <property type="entry name" value="2EXR"/>
</dbReference>
<proteinExistence type="predicted"/>
<dbReference type="AlphaFoldDB" id="A0A2J6R3A2"/>
<name>A0A2J6R3A2_HYAVF</name>
<feature type="domain" description="2EXR" evidence="1">
    <location>
        <begin position="96"/>
        <end position="192"/>
    </location>
</feature>
<organism evidence="2 3">
    <name type="scientific">Hyaloscypha variabilis (strain UAMH 11265 / GT02V1 / F)</name>
    <name type="common">Meliniomyces variabilis</name>
    <dbReference type="NCBI Taxonomy" id="1149755"/>
    <lineage>
        <taxon>Eukaryota</taxon>
        <taxon>Fungi</taxon>
        <taxon>Dikarya</taxon>
        <taxon>Ascomycota</taxon>
        <taxon>Pezizomycotina</taxon>
        <taxon>Leotiomycetes</taxon>
        <taxon>Helotiales</taxon>
        <taxon>Hyaloscyphaceae</taxon>
        <taxon>Hyaloscypha</taxon>
        <taxon>Hyaloscypha variabilis</taxon>
    </lineage>
</organism>
<dbReference type="PANTHER" id="PTHR35910">
    <property type="entry name" value="2EXR DOMAIN-CONTAINING PROTEIN"/>
    <property type="match status" value="1"/>
</dbReference>
<protein>
    <recommendedName>
        <fullName evidence="1">2EXR domain-containing protein</fullName>
    </recommendedName>
</protein>
<dbReference type="Proteomes" id="UP000235786">
    <property type="component" value="Unassembled WGS sequence"/>
</dbReference>
<dbReference type="PANTHER" id="PTHR35910:SF6">
    <property type="entry name" value="2EXR DOMAIN-CONTAINING PROTEIN"/>
    <property type="match status" value="1"/>
</dbReference>
<accession>A0A2J6R3A2</accession>
<dbReference type="OrthoDB" id="3546991at2759"/>
<reference evidence="2 3" key="1">
    <citation type="submission" date="2016-04" db="EMBL/GenBank/DDBJ databases">
        <title>A degradative enzymes factory behind the ericoid mycorrhizal symbiosis.</title>
        <authorList>
            <consortium name="DOE Joint Genome Institute"/>
            <person name="Martino E."/>
            <person name="Morin E."/>
            <person name="Grelet G."/>
            <person name="Kuo A."/>
            <person name="Kohler A."/>
            <person name="Daghino S."/>
            <person name="Barry K."/>
            <person name="Choi C."/>
            <person name="Cichocki N."/>
            <person name="Clum A."/>
            <person name="Copeland A."/>
            <person name="Hainaut M."/>
            <person name="Haridas S."/>
            <person name="Labutti K."/>
            <person name="Lindquist E."/>
            <person name="Lipzen A."/>
            <person name="Khouja H.-R."/>
            <person name="Murat C."/>
            <person name="Ohm R."/>
            <person name="Olson A."/>
            <person name="Spatafora J."/>
            <person name="Veneault-Fourrey C."/>
            <person name="Henrissat B."/>
            <person name="Grigoriev I."/>
            <person name="Martin F."/>
            <person name="Perotto S."/>
        </authorList>
    </citation>
    <scope>NUCLEOTIDE SEQUENCE [LARGE SCALE GENOMIC DNA]</scope>
    <source>
        <strain evidence="2 3">F</strain>
    </source>
</reference>
<dbReference type="Pfam" id="PF20150">
    <property type="entry name" value="2EXR"/>
    <property type="match status" value="1"/>
</dbReference>
<evidence type="ECO:0000313" key="3">
    <source>
        <dbReference type="Proteomes" id="UP000235786"/>
    </source>
</evidence>
<evidence type="ECO:0000313" key="2">
    <source>
        <dbReference type="EMBL" id="PMD32969.1"/>
    </source>
</evidence>
<dbReference type="EMBL" id="KZ613957">
    <property type="protein sequence ID" value="PMD32969.1"/>
    <property type="molecule type" value="Genomic_DNA"/>
</dbReference>
<evidence type="ECO:0000259" key="1">
    <source>
        <dbReference type="Pfam" id="PF20150"/>
    </source>
</evidence>
<keyword evidence="3" id="KW-1185">Reference proteome</keyword>